<evidence type="ECO:0000259" key="4">
    <source>
        <dbReference type="PROSITE" id="PS50989"/>
    </source>
</evidence>
<dbReference type="GO" id="GO:0016740">
    <property type="term" value="F:transferase activity"/>
    <property type="evidence" value="ECO:0007669"/>
    <property type="project" value="UniProtKB-KW"/>
</dbReference>
<evidence type="ECO:0000259" key="3">
    <source>
        <dbReference type="PROSITE" id="PS50980"/>
    </source>
</evidence>
<dbReference type="Proteomes" id="UP001500449">
    <property type="component" value="Unassembled WGS sequence"/>
</dbReference>
<dbReference type="EMBL" id="BAAAQK010000003">
    <property type="protein sequence ID" value="GAA1834631.1"/>
    <property type="molecule type" value="Genomic_DNA"/>
</dbReference>
<dbReference type="PROSITE" id="PS50980">
    <property type="entry name" value="COA_CT_NTER"/>
    <property type="match status" value="1"/>
</dbReference>
<keyword evidence="6" id="KW-1185">Reference proteome</keyword>
<feature type="region of interest" description="Disordered" evidence="2">
    <location>
        <begin position="1"/>
        <end position="25"/>
    </location>
</feature>
<accession>A0ABN2MQ15</accession>
<dbReference type="InterPro" id="IPR034733">
    <property type="entry name" value="AcCoA_carboxyl_beta"/>
</dbReference>
<dbReference type="Pfam" id="PF01039">
    <property type="entry name" value="Carboxyl_trans"/>
    <property type="match status" value="1"/>
</dbReference>
<dbReference type="PANTHER" id="PTHR42995">
    <property type="entry name" value="ACETYL-COENZYME A CARBOXYLASE CARBOXYL TRANSFERASE SUBUNIT BETA, CHLOROPLASTIC"/>
    <property type="match status" value="1"/>
</dbReference>
<reference evidence="5 6" key="1">
    <citation type="journal article" date="2019" name="Int. J. Syst. Evol. Microbiol.">
        <title>The Global Catalogue of Microorganisms (GCM) 10K type strain sequencing project: providing services to taxonomists for standard genome sequencing and annotation.</title>
        <authorList>
            <consortium name="The Broad Institute Genomics Platform"/>
            <consortium name="The Broad Institute Genome Sequencing Center for Infectious Disease"/>
            <person name="Wu L."/>
            <person name="Ma J."/>
        </authorList>
    </citation>
    <scope>NUCLEOTIDE SEQUENCE [LARGE SCALE GENOMIC DNA]</scope>
    <source>
        <strain evidence="5 6">JCM 16009</strain>
    </source>
</reference>
<dbReference type="InterPro" id="IPR011762">
    <property type="entry name" value="COA_CT_N"/>
</dbReference>
<feature type="domain" description="CoA carboxyltransferase C-terminal" evidence="4">
    <location>
        <begin position="214"/>
        <end position="469"/>
    </location>
</feature>
<dbReference type="InterPro" id="IPR000438">
    <property type="entry name" value="Acetyl_CoA_COase_Trfase_b_su"/>
</dbReference>
<evidence type="ECO:0000256" key="1">
    <source>
        <dbReference type="ARBA" id="ARBA00022679"/>
    </source>
</evidence>
<dbReference type="InterPro" id="IPR011763">
    <property type="entry name" value="COA_CT_C"/>
</dbReference>
<evidence type="ECO:0000313" key="5">
    <source>
        <dbReference type="EMBL" id="GAA1834631.1"/>
    </source>
</evidence>
<evidence type="ECO:0000313" key="6">
    <source>
        <dbReference type="Proteomes" id="UP001500449"/>
    </source>
</evidence>
<dbReference type="Gene3D" id="3.90.226.10">
    <property type="entry name" value="2-enoyl-CoA Hydratase, Chain A, domain 1"/>
    <property type="match status" value="2"/>
</dbReference>
<gene>
    <name evidence="5" type="ORF">GCM10009836_11160</name>
</gene>
<organism evidence="5 6">
    <name type="scientific">Pseudonocardia ailaonensis</name>
    <dbReference type="NCBI Taxonomy" id="367279"/>
    <lineage>
        <taxon>Bacteria</taxon>
        <taxon>Bacillati</taxon>
        <taxon>Actinomycetota</taxon>
        <taxon>Actinomycetes</taxon>
        <taxon>Pseudonocardiales</taxon>
        <taxon>Pseudonocardiaceae</taxon>
        <taxon>Pseudonocardia</taxon>
    </lineage>
</organism>
<dbReference type="InterPro" id="IPR029045">
    <property type="entry name" value="ClpP/crotonase-like_dom_sf"/>
</dbReference>
<name>A0ABN2MQ15_9PSEU</name>
<dbReference type="SUPFAM" id="SSF52096">
    <property type="entry name" value="ClpP/crotonase"/>
    <property type="match status" value="2"/>
</dbReference>
<dbReference type="PANTHER" id="PTHR42995:SF5">
    <property type="entry name" value="ACETYL-COENZYME A CARBOXYLASE CARBOXYL TRANSFERASE SUBUNIT BETA, CHLOROPLASTIC"/>
    <property type="match status" value="1"/>
</dbReference>
<dbReference type="PROSITE" id="PS50989">
    <property type="entry name" value="COA_CT_CTER"/>
    <property type="match status" value="1"/>
</dbReference>
<sequence length="492" mass="51202">MLDTVLDDGSYRSWDTTPVGVPPSADTPAYRAELAAAHERSGVDEAVVTGEGRIDGRRVAVVCSEFGFLAGSIGVATAERLVAAIERATAERLPLLAATASGGTRMQEGAIAFLRMAAISAAVTAHKAAGLPYLVYLRHPTTGGVFASWGSLGSVTVAEPGALIGFLGPKVYAALHGEEFPDDVQRAENLHRQGLVDAVLAPERLAGVAGRVLAMLDPVDPMRLPPGAPSRAEPQGPDTDAWASIERSRRADRPGVRDVLRHAATDVVPLAGTGEGESGHGLLLALVRFGSVACVLLGQDRRAQARAPLGPGALRTARRGMRLAAELGLPVVSVIDTTGAALSVEAEEGGLAGEIARCLGELTELPVPTVSVLLGQGTGGAALALLPTDRVLAARHGWLTPLPPEGASTIVHGTPDKAADVAASQHVRSVDLLRAGAVDTIIDELPDAADEPGPFAIRVAEALESELRALLPQSPTDRLVRRRRRYRTLGLR</sequence>
<proteinExistence type="predicted"/>
<dbReference type="PRINTS" id="PR01070">
    <property type="entry name" value="ACCCTRFRASEB"/>
</dbReference>
<keyword evidence="1 5" id="KW-0808">Transferase</keyword>
<comment type="caution">
    <text evidence="5">The sequence shown here is derived from an EMBL/GenBank/DDBJ whole genome shotgun (WGS) entry which is preliminary data.</text>
</comment>
<evidence type="ECO:0000256" key="2">
    <source>
        <dbReference type="SAM" id="MobiDB-lite"/>
    </source>
</evidence>
<protein>
    <submittedName>
        <fullName evidence="5">Carboxyl transferase domain-containing protein</fullName>
    </submittedName>
</protein>
<feature type="domain" description="CoA carboxyltransferase N-terminal" evidence="3">
    <location>
        <begin position="1"/>
        <end position="231"/>
    </location>
</feature>